<comment type="function">
    <text evidence="1">Essential for the control of the cell cycle at the G2/M (mitosis) transition.</text>
</comment>
<dbReference type="Gene3D" id="1.10.472.10">
    <property type="entry name" value="Cyclin-like"/>
    <property type="match status" value="2"/>
</dbReference>
<feature type="compositionally biased region" description="Low complexity" evidence="10">
    <location>
        <begin position="102"/>
        <end position="115"/>
    </location>
</feature>
<feature type="region of interest" description="Disordered" evidence="10">
    <location>
        <begin position="1"/>
        <end position="20"/>
    </location>
</feature>
<comment type="caution">
    <text evidence="13">The sequence shown here is derived from an EMBL/GenBank/DDBJ whole genome shotgun (WGS) entry which is preliminary data.</text>
</comment>
<dbReference type="CDD" id="cd20511">
    <property type="entry name" value="CYCLIN_AtCycB-like_rpt2"/>
    <property type="match status" value="1"/>
</dbReference>
<sequence>MGISNENSSKPINPTNFQGGMDCAGNRKVGQNRRALSVINQSLVAEGRPYPCVVNKRALAEKQDTCEKKQADPVHRPITRRFAAHIASTQQNQNCAEETKKSNLGNSNSNGFGESIYIDDEHNKPTDDQPMPMSLEQTEPMHGESDQMEEVEMEDILEETILDIDTYDANNPLAVVDYIEDLYAYYRKTESTSCVSPNYMAQQVDINERMRAILVDWLIEVHDKFDLMHETLFLTVNLIDRFLAKQSVVRKKLQLVGLVAMLLACKYEEVSVPVVGDLILISDKAYTRKEVLEMEKLMVNTLQFNMSVPTVYVFIKRFLKAAQADRKLELLAFFLVELSLVEYEMLKFPPSMQAAAAVYTAQCTMYGVKQWSKTCEWHTNYSEELLLECSTLMVDFHQKAGNGKLTGVHRKYCSSKFSHTAKCEPASFLLDNSL</sequence>
<evidence type="ECO:0000313" key="14">
    <source>
        <dbReference type="Proteomes" id="UP001603857"/>
    </source>
</evidence>
<dbReference type="FunFam" id="1.10.472.10:FF:000032">
    <property type="entry name" value="G2/mitotic-specific cyclin-1"/>
    <property type="match status" value="1"/>
</dbReference>
<evidence type="ECO:0000259" key="12">
    <source>
        <dbReference type="SMART" id="SM01332"/>
    </source>
</evidence>
<evidence type="ECO:0000256" key="5">
    <source>
        <dbReference type="ARBA" id="ARBA00022776"/>
    </source>
</evidence>
<dbReference type="InterPro" id="IPR036915">
    <property type="entry name" value="Cyclin-like_sf"/>
</dbReference>
<dbReference type="GO" id="GO:0010332">
    <property type="term" value="P:response to gamma radiation"/>
    <property type="evidence" value="ECO:0007669"/>
    <property type="project" value="UniProtKB-ARBA"/>
</dbReference>
<feature type="domain" description="Cyclin-like" evidence="11">
    <location>
        <begin position="216"/>
        <end position="300"/>
    </location>
</feature>
<reference evidence="13 14" key="1">
    <citation type="submission" date="2024-08" db="EMBL/GenBank/DDBJ databases">
        <title>Insights into the chromosomal genome structure of Flemingia macrophylla.</title>
        <authorList>
            <person name="Ding Y."/>
            <person name="Zhao Y."/>
            <person name="Bi W."/>
            <person name="Wu M."/>
            <person name="Zhao G."/>
            <person name="Gong Y."/>
            <person name="Li W."/>
            <person name="Zhang P."/>
        </authorList>
    </citation>
    <scope>NUCLEOTIDE SEQUENCE [LARGE SCALE GENOMIC DNA]</scope>
    <source>
        <strain evidence="13">DYQJB</strain>
        <tissue evidence="13">Leaf</tissue>
    </source>
</reference>
<evidence type="ECO:0000256" key="7">
    <source>
        <dbReference type="ARBA" id="ARBA00023306"/>
    </source>
</evidence>
<dbReference type="GO" id="GO:0051301">
    <property type="term" value="P:cell division"/>
    <property type="evidence" value="ECO:0007669"/>
    <property type="project" value="UniProtKB-KW"/>
</dbReference>
<keyword evidence="7" id="KW-0131">Cell cycle</keyword>
<dbReference type="SUPFAM" id="SSF47954">
    <property type="entry name" value="Cyclin-like"/>
    <property type="match status" value="2"/>
</dbReference>
<dbReference type="AlphaFoldDB" id="A0ABD1NNF8"/>
<protein>
    <recommendedName>
        <fullName evidence="8">B-like cyclin</fullName>
    </recommendedName>
</protein>
<dbReference type="InterPro" id="IPR039361">
    <property type="entry name" value="Cyclin"/>
</dbReference>
<name>A0ABD1NNF8_9FABA</name>
<accession>A0ABD1NNF8</accession>
<comment type="similarity">
    <text evidence="2">Belongs to the cyclin family. Cyclin AB subfamily.</text>
</comment>
<dbReference type="PROSITE" id="PS00292">
    <property type="entry name" value="CYCLINS"/>
    <property type="match status" value="1"/>
</dbReference>
<dbReference type="PIRSF" id="PIRSF001771">
    <property type="entry name" value="Cyclin_A_B_D_E"/>
    <property type="match status" value="1"/>
</dbReference>
<dbReference type="SMART" id="SM01332">
    <property type="entry name" value="Cyclin_C"/>
    <property type="match status" value="1"/>
</dbReference>
<keyword evidence="6 9" id="KW-0195">Cyclin</keyword>
<comment type="subunit">
    <text evidence="3">Interacts with the CDC2 protein kinase to form a serine/threonine kinase holoenzyme complex also known as maturation promoting factor (MPF). The cyclin subunit imparts substrate specificity to the complex.</text>
</comment>
<dbReference type="InterPro" id="IPR013763">
    <property type="entry name" value="Cyclin-like_dom"/>
</dbReference>
<evidence type="ECO:0000256" key="6">
    <source>
        <dbReference type="ARBA" id="ARBA00023127"/>
    </source>
</evidence>
<gene>
    <name evidence="13" type="ORF">Fmac_002680</name>
</gene>
<feature type="compositionally biased region" description="Polar residues" evidence="10">
    <location>
        <begin position="1"/>
        <end position="18"/>
    </location>
</feature>
<feature type="domain" description="Cyclin-like" evidence="11">
    <location>
        <begin position="313"/>
        <end position="395"/>
    </location>
</feature>
<evidence type="ECO:0000256" key="3">
    <source>
        <dbReference type="ARBA" id="ARBA00011177"/>
    </source>
</evidence>
<evidence type="ECO:0000256" key="9">
    <source>
        <dbReference type="RuleBase" id="RU000383"/>
    </source>
</evidence>
<dbReference type="SMART" id="SM00385">
    <property type="entry name" value="CYCLIN"/>
    <property type="match status" value="2"/>
</dbReference>
<dbReference type="Pfam" id="PF00134">
    <property type="entry name" value="Cyclin_N"/>
    <property type="match status" value="1"/>
</dbReference>
<dbReference type="InterPro" id="IPR048258">
    <property type="entry name" value="Cyclins_cyclin-box"/>
</dbReference>
<dbReference type="InterPro" id="IPR006671">
    <property type="entry name" value="Cyclin_N"/>
</dbReference>
<dbReference type="CDD" id="cd20567">
    <property type="entry name" value="CYCLIN_AtCycB-like_rpt1"/>
    <property type="match status" value="1"/>
</dbReference>
<proteinExistence type="inferred from homology"/>
<dbReference type="Pfam" id="PF02984">
    <property type="entry name" value="Cyclin_C"/>
    <property type="match status" value="1"/>
</dbReference>
<evidence type="ECO:0000313" key="13">
    <source>
        <dbReference type="EMBL" id="KAL2348680.1"/>
    </source>
</evidence>
<evidence type="ECO:0000256" key="10">
    <source>
        <dbReference type="SAM" id="MobiDB-lite"/>
    </source>
</evidence>
<feature type="domain" description="Cyclin C-terminal" evidence="12">
    <location>
        <begin position="309"/>
        <end position="426"/>
    </location>
</feature>
<evidence type="ECO:0000256" key="8">
    <source>
        <dbReference type="ARBA" id="ARBA00032263"/>
    </source>
</evidence>
<organism evidence="13 14">
    <name type="scientific">Flemingia macrophylla</name>
    <dbReference type="NCBI Taxonomy" id="520843"/>
    <lineage>
        <taxon>Eukaryota</taxon>
        <taxon>Viridiplantae</taxon>
        <taxon>Streptophyta</taxon>
        <taxon>Embryophyta</taxon>
        <taxon>Tracheophyta</taxon>
        <taxon>Spermatophyta</taxon>
        <taxon>Magnoliopsida</taxon>
        <taxon>eudicotyledons</taxon>
        <taxon>Gunneridae</taxon>
        <taxon>Pentapetalae</taxon>
        <taxon>rosids</taxon>
        <taxon>fabids</taxon>
        <taxon>Fabales</taxon>
        <taxon>Fabaceae</taxon>
        <taxon>Papilionoideae</taxon>
        <taxon>50 kb inversion clade</taxon>
        <taxon>NPAAA clade</taxon>
        <taxon>indigoferoid/millettioid clade</taxon>
        <taxon>Phaseoleae</taxon>
        <taxon>Flemingia</taxon>
    </lineage>
</organism>
<dbReference type="EMBL" id="JBGMDY010000001">
    <property type="protein sequence ID" value="KAL2348680.1"/>
    <property type="molecule type" value="Genomic_DNA"/>
</dbReference>
<keyword evidence="4" id="KW-0132">Cell division</keyword>
<evidence type="ECO:0000256" key="1">
    <source>
        <dbReference type="ARBA" id="ARBA00003222"/>
    </source>
</evidence>
<dbReference type="PANTHER" id="PTHR10177">
    <property type="entry name" value="CYCLINS"/>
    <property type="match status" value="1"/>
</dbReference>
<evidence type="ECO:0000256" key="2">
    <source>
        <dbReference type="ARBA" id="ARBA00006955"/>
    </source>
</evidence>
<keyword evidence="5" id="KW-0498">Mitosis</keyword>
<dbReference type="Proteomes" id="UP001603857">
    <property type="component" value="Unassembled WGS sequence"/>
</dbReference>
<dbReference type="InterPro" id="IPR046965">
    <property type="entry name" value="Cyclin_A/B-like"/>
</dbReference>
<evidence type="ECO:0000256" key="4">
    <source>
        <dbReference type="ARBA" id="ARBA00022618"/>
    </source>
</evidence>
<feature type="region of interest" description="Disordered" evidence="10">
    <location>
        <begin position="88"/>
        <end position="147"/>
    </location>
</feature>
<keyword evidence="14" id="KW-1185">Reference proteome</keyword>
<evidence type="ECO:0000259" key="11">
    <source>
        <dbReference type="SMART" id="SM00385"/>
    </source>
</evidence>
<dbReference type="InterPro" id="IPR004367">
    <property type="entry name" value="Cyclin_C-dom"/>
</dbReference>